<dbReference type="GO" id="GO:0070110">
    <property type="term" value="C:ciliary neurotrophic factor receptor complex"/>
    <property type="evidence" value="ECO:0007669"/>
    <property type="project" value="Ensembl"/>
</dbReference>
<dbReference type="PROSITE" id="PS50853">
    <property type="entry name" value="FN3"/>
    <property type="match status" value="1"/>
</dbReference>
<dbReference type="PANTHER" id="PTHR23037:SF35">
    <property type="entry name" value="FIBRONECTIN TYPE-III DOMAIN-CONTAINING PROTEIN"/>
    <property type="match status" value="1"/>
</dbReference>
<evidence type="ECO:0000256" key="9">
    <source>
        <dbReference type="ARBA" id="ARBA00023180"/>
    </source>
</evidence>
<sequence>RRQPPGRRRMWALRAAGVLWLLVAAAAGPCPRPALPPDTVLSTVGANITLPCLQRQLEPNGTVSWKLENQAGSSERAVLGASLLLRQVRYDDSGRYSCYVGGCLVRSLRLLVDEPPEPPGFSCYRRSHVKDILCEWQPQRRPSPRTRAVLWVKRWLTGENATEQRCRYFPKVEKFTCRVTVPPSEDDTFLLVSMCISNGAGSAVSKDQVISANRVLKPDPPVNVLVDPVESAPQKLRVNWTYPPSWDPRFYRLHFQVRYRAERSQSYTEVSTPTHITSLVIHDAWHGARHRVQVRGLEEFGHGSWSEWSQEAVGTPWTGRTEREGRGSLGFPSDYDFYSDTFTGPPGLYGTEGANGNETPSCPLSPNLCPALCSRYKKKWRRGSLGQGKASAVVQHPLVPLAPPSPTSPLSEAPLLSPPASPGAPGSGDFGPFDVTNMDYLLVPQ</sequence>
<evidence type="ECO:0000256" key="4">
    <source>
        <dbReference type="ARBA" id="ARBA00022729"/>
    </source>
</evidence>
<keyword evidence="10" id="KW-0393">Immunoglobulin domain</keyword>
<dbReference type="GO" id="GO:0072126">
    <property type="term" value="P:positive regulation of glomerular mesangial cell proliferation"/>
    <property type="evidence" value="ECO:0007669"/>
    <property type="project" value="Ensembl"/>
</dbReference>
<evidence type="ECO:0000256" key="11">
    <source>
        <dbReference type="SAM" id="MobiDB-lite"/>
    </source>
</evidence>
<dbReference type="PROSITE" id="PS01354">
    <property type="entry name" value="HEMATOPO_REC_L_F3"/>
    <property type="match status" value="1"/>
</dbReference>
<feature type="chain" id="PRO_5034869495" evidence="12">
    <location>
        <begin position="28"/>
        <end position="445"/>
    </location>
</feature>
<dbReference type="SUPFAM" id="SSF49265">
    <property type="entry name" value="Fibronectin type III"/>
    <property type="match status" value="2"/>
</dbReference>
<reference evidence="15" key="1">
    <citation type="submission" date="2025-08" db="UniProtKB">
        <authorList>
            <consortium name="Ensembl"/>
        </authorList>
    </citation>
    <scope>IDENTIFICATION</scope>
</reference>
<dbReference type="GO" id="GO:0019981">
    <property type="term" value="F:interleukin-6 binding"/>
    <property type="evidence" value="ECO:0007669"/>
    <property type="project" value="Ensembl"/>
</dbReference>
<reference evidence="15" key="2">
    <citation type="submission" date="2025-09" db="UniProtKB">
        <authorList>
            <consortium name="Ensembl"/>
        </authorList>
    </citation>
    <scope>IDENTIFICATION</scope>
</reference>
<dbReference type="GO" id="GO:0005576">
    <property type="term" value="C:extracellular region"/>
    <property type="evidence" value="ECO:0007669"/>
    <property type="project" value="Ensembl"/>
</dbReference>
<dbReference type="GO" id="GO:0032722">
    <property type="term" value="P:positive regulation of chemokine production"/>
    <property type="evidence" value="ECO:0007669"/>
    <property type="project" value="Ensembl"/>
</dbReference>
<dbReference type="GO" id="GO:0042803">
    <property type="term" value="F:protein homodimerization activity"/>
    <property type="evidence" value="ECO:0007669"/>
    <property type="project" value="Ensembl"/>
</dbReference>
<dbReference type="SMART" id="SM00409">
    <property type="entry name" value="IG"/>
    <property type="match status" value="1"/>
</dbReference>
<evidence type="ECO:0000256" key="6">
    <source>
        <dbReference type="ARBA" id="ARBA00023136"/>
    </source>
</evidence>
<dbReference type="GO" id="GO:0010573">
    <property type="term" value="P:vascular endothelial growth factor production"/>
    <property type="evidence" value="ECO:0007669"/>
    <property type="project" value="Ensembl"/>
</dbReference>
<dbReference type="GO" id="GO:0070119">
    <property type="term" value="F:ciliary neurotrophic factor binding"/>
    <property type="evidence" value="ECO:0007669"/>
    <property type="project" value="Ensembl"/>
</dbReference>
<dbReference type="GO" id="GO:0009897">
    <property type="term" value="C:external side of plasma membrane"/>
    <property type="evidence" value="ECO:0007669"/>
    <property type="project" value="TreeGrafter"/>
</dbReference>
<evidence type="ECO:0000256" key="8">
    <source>
        <dbReference type="ARBA" id="ARBA00023170"/>
    </source>
</evidence>
<dbReference type="InterPro" id="IPR003599">
    <property type="entry name" value="Ig_sub"/>
</dbReference>
<keyword evidence="6" id="KW-0472">Membrane</keyword>
<dbReference type="GO" id="GO:0004897">
    <property type="term" value="F:ciliary neurotrophic factor receptor activity"/>
    <property type="evidence" value="ECO:0007669"/>
    <property type="project" value="Ensembl"/>
</dbReference>
<evidence type="ECO:0000256" key="1">
    <source>
        <dbReference type="ARBA" id="ARBA00004479"/>
    </source>
</evidence>
<dbReference type="PANTHER" id="PTHR23037">
    <property type="entry name" value="CYTOKINE RECEPTOR"/>
    <property type="match status" value="1"/>
</dbReference>
<evidence type="ECO:0000256" key="10">
    <source>
        <dbReference type="ARBA" id="ARBA00023319"/>
    </source>
</evidence>
<feature type="domain" description="Ig-like" evidence="13">
    <location>
        <begin position="31"/>
        <end position="100"/>
    </location>
</feature>
<feature type="domain" description="Fibronectin type-III" evidence="14">
    <location>
        <begin position="220"/>
        <end position="318"/>
    </location>
</feature>
<evidence type="ECO:0000313" key="16">
    <source>
        <dbReference type="Proteomes" id="UP000694380"/>
    </source>
</evidence>
<evidence type="ECO:0000256" key="3">
    <source>
        <dbReference type="ARBA" id="ARBA00022692"/>
    </source>
</evidence>
<dbReference type="SUPFAM" id="SSF48726">
    <property type="entry name" value="Immunoglobulin"/>
    <property type="match status" value="1"/>
</dbReference>
<dbReference type="FunFam" id="2.60.40.10:FF:000136">
    <property type="entry name" value="Ciliary neurotrophic factor receptor alpha"/>
    <property type="match status" value="1"/>
</dbReference>
<dbReference type="CDD" id="cd00063">
    <property type="entry name" value="FN3"/>
    <property type="match status" value="1"/>
</dbReference>
<name>A0A8C3IKF4_CHRPI</name>
<dbReference type="InterPro" id="IPR015321">
    <property type="entry name" value="TypeI_recpt_CBD"/>
</dbReference>
<dbReference type="GO" id="GO:0072540">
    <property type="term" value="P:T-helper 17 cell lineage commitment"/>
    <property type="evidence" value="ECO:0007669"/>
    <property type="project" value="Ensembl"/>
</dbReference>
<dbReference type="InterPro" id="IPR007110">
    <property type="entry name" value="Ig-like_dom"/>
</dbReference>
<dbReference type="GO" id="GO:0016324">
    <property type="term" value="C:apical plasma membrane"/>
    <property type="evidence" value="ECO:0007669"/>
    <property type="project" value="Ensembl"/>
</dbReference>
<dbReference type="GO" id="GO:0048661">
    <property type="term" value="P:positive regulation of smooth muscle cell proliferation"/>
    <property type="evidence" value="ECO:0007669"/>
    <property type="project" value="Ensembl"/>
</dbReference>
<dbReference type="SMART" id="SM00408">
    <property type="entry name" value="IGc2"/>
    <property type="match status" value="1"/>
</dbReference>
<dbReference type="PROSITE" id="PS50835">
    <property type="entry name" value="IG_LIKE"/>
    <property type="match status" value="1"/>
</dbReference>
<dbReference type="GO" id="GO:0019899">
    <property type="term" value="F:enzyme binding"/>
    <property type="evidence" value="ECO:0007669"/>
    <property type="project" value="Ensembl"/>
</dbReference>
<protein>
    <submittedName>
        <fullName evidence="15">Interleukin 6 receptor</fullName>
    </submittedName>
</protein>
<dbReference type="Proteomes" id="UP000694380">
    <property type="component" value="Unplaced"/>
</dbReference>
<dbReference type="GO" id="GO:0097696">
    <property type="term" value="P:cell surface receptor signaling pathway via STAT"/>
    <property type="evidence" value="ECO:0007669"/>
    <property type="project" value="Ensembl"/>
</dbReference>
<keyword evidence="16" id="KW-1185">Reference proteome</keyword>
<dbReference type="GO" id="GO:0031018">
    <property type="term" value="P:endocrine pancreas development"/>
    <property type="evidence" value="ECO:0007669"/>
    <property type="project" value="Ensembl"/>
</dbReference>
<dbReference type="InterPro" id="IPR003598">
    <property type="entry name" value="Ig_sub2"/>
</dbReference>
<feature type="region of interest" description="Disordered" evidence="11">
    <location>
        <begin position="398"/>
        <end position="430"/>
    </location>
</feature>
<evidence type="ECO:0000259" key="13">
    <source>
        <dbReference type="PROSITE" id="PS50835"/>
    </source>
</evidence>
<evidence type="ECO:0000256" key="2">
    <source>
        <dbReference type="ARBA" id="ARBA00010890"/>
    </source>
</evidence>
<dbReference type="InterPro" id="IPR003961">
    <property type="entry name" value="FN3_dom"/>
</dbReference>
<dbReference type="InterPro" id="IPR013783">
    <property type="entry name" value="Ig-like_fold"/>
</dbReference>
<keyword evidence="9" id="KW-0325">Glycoprotein</keyword>
<dbReference type="InterPro" id="IPR036179">
    <property type="entry name" value="Ig-like_dom_sf"/>
</dbReference>
<dbReference type="Pfam" id="PF09240">
    <property type="entry name" value="IL6Ra-bind"/>
    <property type="match status" value="1"/>
</dbReference>
<evidence type="ECO:0000256" key="12">
    <source>
        <dbReference type="SAM" id="SignalP"/>
    </source>
</evidence>
<dbReference type="GO" id="GO:0004915">
    <property type="term" value="F:interleukin-6 receptor activity"/>
    <property type="evidence" value="ECO:0007669"/>
    <property type="project" value="Ensembl"/>
</dbReference>
<dbReference type="InterPro" id="IPR003530">
    <property type="entry name" value="Hematopoietin_rcpt_L_F3_CS"/>
</dbReference>
<dbReference type="GO" id="GO:0032755">
    <property type="term" value="P:positive regulation of interleukin-6 production"/>
    <property type="evidence" value="ECO:0007669"/>
    <property type="project" value="Ensembl"/>
</dbReference>
<dbReference type="AlphaFoldDB" id="A0A8C3IKF4"/>
<dbReference type="Gene3D" id="2.60.40.10">
    <property type="entry name" value="Immunoglobulins"/>
    <property type="match status" value="3"/>
</dbReference>
<keyword evidence="3" id="KW-0812">Transmembrane</keyword>
<dbReference type="InterPro" id="IPR036116">
    <property type="entry name" value="FN3_sf"/>
</dbReference>
<organism evidence="15 16">
    <name type="scientific">Chrysemys picta bellii</name>
    <name type="common">Western painted turtle</name>
    <name type="synonym">Emys bellii</name>
    <dbReference type="NCBI Taxonomy" id="8478"/>
    <lineage>
        <taxon>Eukaryota</taxon>
        <taxon>Metazoa</taxon>
        <taxon>Chordata</taxon>
        <taxon>Craniata</taxon>
        <taxon>Vertebrata</taxon>
        <taxon>Euteleostomi</taxon>
        <taxon>Archelosauria</taxon>
        <taxon>Testudinata</taxon>
        <taxon>Testudines</taxon>
        <taxon>Cryptodira</taxon>
        <taxon>Durocryptodira</taxon>
        <taxon>Testudinoidea</taxon>
        <taxon>Emydidae</taxon>
        <taxon>Chrysemys</taxon>
    </lineage>
</organism>
<evidence type="ECO:0000259" key="14">
    <source>
        <dbReference type="PROSITE" id="PS50853"/>
    </source>
</evidence>
<dbReference type="GO" id="GO:0005138">
    <property type="term" value="F:interleukin-6 receptor binding"/>
    <property type="evidence" value="ECO:0007669"/>
    <property type="project" value="Ensembl"/>
</dbReference>
<comment type="subcellular location">
    <subcellularLocation>
        <location evidence="1">Membrane</location>
        <topology evidence="1">Single-pass type I membrane protein</topology>
    </subcellularLocation>
</comment>
<keyword evidence="8" id="KW-0675">Receptor</keyword>
<keyword evidence="7" id="KW-1015">Disulfide bond</keyword>
<evidence type="ECO:0000256" key="5">
    <source>
        <dbReference type="ARBA" id="ARBA00022989"/>
    </source>
</evidence>
<keyword evidence="5" id="KW-1133">Transmembrane helix</keyword>
<dbReference type="GeneTree" id="ENSGT00940000161919"/>
<evidence type="ECO:0000313" key="15">
    <source>
        <dbReference type="Ensembl" id="ENSCPBP00000035388.1"/>
    </source>
</evidence>
<accession>A0A8C3IKF4</accession>
<keyword evidence="4 12" id="KW-0732">Signal</keyword>
<dbReference type="Pfam" id="PF13927">
    <property type="entry name" value="Ig_3"/>
    <property type="match status" value="1"/>
</dbReference>
<gene>
    <name evidence="15" type="primary">IL6R</name>
</gene>
<comment type="similarity">
    <text evidence="2">Belongs to the type I cytokine receptor family. Type 3 subfamily.</text>
</comment>
<dbReference type="GO" id="GO:0005896">
    <property type="term" value="C:interleukin-6 receptor complex"/>
    <property type="evidence" value="ECO:0007669"/>
    <property type="project" value="Ensembl"/>
</dbReference>
<dbReference type="Ensembl" id="ENSCPBT00000041516.1">
    <property type="protein sequence ID" value="ENSCPBP00000035388.1"/>
    <property type="gene ID" value="ENSCPBG00000024655.1"/>
</dbReference>
<feature type="signal peptide" evidence="12">
    <location>
        <begin position="1"/>
        <end position="27"/>
    </location>
</feature>
<evidence type="ECO:0000256" key="7">
    <source>
        <dbReference type="ARBA" id="ARBA00023157"/>
    </source>
</evidence>
<proteinExistence type="inferred from homology"/>